<keyword evidence="4" id="KW-1185">Reference proteome</keyword>
<evidence type="ECO:0000256" key="1">
    <source>
        <dbReference type="SAM" id="MobiDB-lite"/>
    </source>
</evidence>
<organism evidence="3 4">
    <name type="scientific">Chloropicon roscoffensis</name>
    <dbReference type="NCBI Taxonomy" id="1461544"/>
    <lineage>
        <taxon>Eukaryota</taxon>
        <taxon>Viridiplantae</taxon>
        <taxon>Chlorophyta</taxon>
        <taxon>Chloropicophyceae</taxon>
        <taxon>Chloropicales</taxon>
        <taxon>Chloropicaceae</taxon>
        <taxon>Chloropicon</taxon>
    </lineage>
</organism>
<feature type="compositionally biased region" description="Low complexity" evidence="1">
    <location>
        <begin position="132"/>
        <end position="143"/>
    </location>
</feature>
<dbReference type="Proteomes" id="UP001472866">
    <property type="component" value="Chromosome 12"/>
</dbReference>
<evidence type="ECO:0000313" key="4">
    <source>
        <dbReference type="Proteomes" id="UP001472866"/>
    </source>
</evidence>
<proteinExistence type="predicted"/>
<dbReference type="AlphaFoldDB" id="A0AAX4PHZ6"/>
<accession>A0AAX4PHZ6</accession>
<dbReference type="InterPro" id="IPR027918">
    <property type="entry name" value="HYLS1_C_dom"/>
</dbReference>
<reference evidence="3 4" key="1">
    <citation type="submission" date="2024-03" db="EMBL/GenBank/DDBJ databases">
        <title>Complete genome sequence of the green alga Chloropicon roscoffensis RCC1871.</title>
        <authorList>
            <person name="Lemieux C."/>
            <person name="Pombert J.-F."/>
            <person name="Otis C."/>
            <person name="Turmel M."/>
        </authorList>
    </citation>
    <scope>NUCLEOTIDE SEQUENCE [LARGE SCALE GENOMIC DNA]</scope>
    <source>
        <strain evidence="3 4">RCC1871</strain>
    </source>
</reference>
<feature type="compositionally biased region" description="Acidic residues" evidence="1">
    <location>
        <begin position="51"/>
        <end position="69"/>
    </location>
</feature>
<evidence type="ECO:0000259" key="2">
    <source>
        <dbReference type="Pfam" id="PF15311"/>
    </source>
</evidence>
<name>A0AAX4PHZ6_9CHLO</name>
<dbReference type="Pfam" id="PF15311">
    <property type="entry name" value="HYLS1_C"/>
    <property type="match status" value="1"/>
</dbReference>
<dbReference type="EMBL" id="CP151512">
    <property type="protein sequence ID" value="WZN65567.1"/>
    <property type="molecule type" value="Genomic_DNA"/>
</dbReference>
<sequence>MPASVSVEAVRRQLEMMGRDVPQDLISSFLKDLGVEPVSENGGRTAQEAEDRYEDDYEDDDYEEEEEEEVCRQRVEVLVDSTVRRSPAQRLGGSRKENLSPLARAVGYRDEDDELLSRPVTSPGLRRERLVSSPSRCLSARSSNRLSYNQPPQQPAKTDRVARYQKTQMSWKTCSSAQLGKKSKPAINFHKLFAAQHAEAAKKTRRAVQSGRRPVVTRDREYVVPTEKRRDNVRWEVRQSLRHRDGGQ</sequence>
<feature type="region of interest" description="Disordered" evidence="1">
    <location>
        <begin position="33"/>
        <end position="158"/>
    </location>
</feature>
<protein>
    <submittedName>
        <fullName evidence="3">HYLS1_C domain-containing protein</fullName>
    </submittedName>
</protein>
<gene>
    <name evidence="3" type="ORF">HKI87_12g71270</name>
</gene>
<evidence type="ECO:0000313" key="3">
    <source>
        <dbReference type="EMBL" id="WZN65567.1"/>
    </source>
</evidence>
<feature type="domain" description="Centriolar and ciliogenesis-associated protein HYLS1 C-terminal" evidence="2">
    <location>
        <begin position="152"/>
        <end position="241"/>
    </location>
</feature>